<gene>
    <name evidence="3" type="ORF">DCC81_24925</name>
</gene>
<dbReference type="SUPFAM" id="SSF55961">
    <property type="entry name" value="Bet v1-like"/>
    <property type="match status" value="1"/>
</dbReference>
<accession>A0A2T7BBT5</accession>
<dbReference type="OrthoDB" id="287565at2"/>
<dbReference type="Proteomes" id="UP000244450">
    <property type="component" value="Unassembled WGS sequence"/>
</dbReference>
<dbReference type="AlphaFoldDB" id="A0A2T7BBT5"/>
<keyword evidence="4" id="KW-1185">Reference proteome</keyword>
<protein>
    <submittedName>
        <fullName evidence="3">ATPase</fullName>
    </submittedName>
</protein>
<comment type="caution">
    <text evidence="3">The sequence shown here is derived from an EMBL/GenBank/DDBJ whole genome shotgun (WGS) entry which is preliminary data.</text>
</comment>
<reference evidence="3 4" key="1">
    <citation type="submission" date="2018-04" db="EMBL/GenBank/DDBJ databases">
        <title>Chitinophaga fuyangensis sp. nov., isolated from soil in a chemical factory.</title>
        <authorList>
            <person name="Chen K."/>
        </authorList>
    </citation>
    <scope>NUCLEOTIDE SEQUENCE [LARGE SCALE GENOMIC DNA]</scope>
    <source>
        <strain evidence="3 4">LY-1</strain>
    </source>
</reference>
<evidence type="ECO:0000259" key="2">
    <source>
        <dbReference type="Pfam" id="PF08327"/>
    </source>
</evidence>
<name>A0A2T7BBT5_9BACT</name>
<dbReference type="Pfam" id="PF08327">
    <property type="entry name" value="AHSA1"/>
    <property type="match status" value="1"/>
</dbReference>
<dbReference type="EMBL" id="QCYK01000004">
    <property type="protein sequence ID" value="PUZ21833.1"/>
    <property type="molecule type" value="Genomic_DNA"/>
</dbReference>
<organism evidence="3 4">
    <name type="scientific">Chitinophaga parva</name>
    <dbReference type="NCBI Taxonomy" id="2169414"/>
    <lineage>
        <taxon>Bacteria</taxon>
        <taxon>Pseudomonadati</taxon>
        <taxon>Bacteroidota</taxon>
        <taxon>Chitinophagia</taxon>
        <taxon>Chitinophagales</taxon>
        <taxon>Chitinophagaceae</taxon>
        <taxon>Chitinophaga</taxon>
    </lineage>
</organism>
<evidence type="ECO:0000256" key="1">
    <source>
        <dbReference type="ARBA" id="ARBA00006817"/>
    </source>
</evidence>
<dbReference type="InterPro" id="IPR013538">
    <property type="entry name" value="ASHA1/2-like_C"/>
</dbReference>
<dbReference type="RefSeq" id="WP_108689481.1">
    <property type="nucleotide sequence ID" value="NZ_QCYK01000004.1"/>
</dbReference>
<evidence type="ECO:0000313" key="3">
    <source>
        <dbReference type="EMBL" id="PUZ21833.1"/>
    </source>
</evidence>
<feature type="domain" description="Activator of Hsp90 ATPase homologue 1/2-like C-terminal" evidence="2">
    <location>
        <begin position="26"/>
        <end position="141"/>
    </location>
</feature>
<proteinExistence type="inferred from homology"/>
<sequence length="146" mass="16458">MNAQDFTNTIWVEQTPSAAYNTILNVREWWSGLHGESFEGTSERPGDEFSFHAGGGVHYTKQKLVEAVPDQKVVWLVTEANLTFVDKTDEWKGTRISFEISREAGKTKIVFTHIGLVPAFECYNACAPTWEQYVQERLTAAIAKAN</sequence>
<comment type="similarity">
    <text evidence="1">Belongs to the AHA1 family.</text>
</comment>
<evidence type="ECO:0000313" key="4">
    <source>
        <dbReference type="Proteomes" id="UP000244450"/>
    </source>
</evidence>
<dbReference type="InterPro" id="IPR023393">
    <property type="entry name" value="START-like_dom_sf"/>
</dbReference>
<dbReference type="Gene3D" id="3.30.530.20">
    <property type="match status" value="1"/>
</dbReference>